<dbReference type="InterPro" id="IPR050524">
    <property type="entry name" value="APC_YAT"/>
</dbReference>
<evidence type="ECO:0000259" key="6">
    <source>
        <dbReference type="Pfam" id="PF00324"/>
    </source>
</evidence>
<name>A0ABR0JS72_9EURO</name>
<evidence type="ECO:0000256" key="5">
    <source>
        <dbReference type="SAM" id="Phobius"/>
    </source>
</evidence>
<evidence type="ECO:0000256" key="1">
    <source>
        <dbReference type="ARBA" id="ARBA00004141"/>
    </source>
</evidence>
<keyword evidence="8" id="KW-1185">Reference proteome</keyword>
<feature type="transmembrane region" description="Helical" evidence="5">
    <location>
        <begin position="81"/>
        <end position="104"/>
    </location>
</feature>
<accession>A0ABR0JS72</accession>
<feature type="transmembrane region" description="Helical" evidence="5">
    <location>
        <begin position="192"/>
        <end position="217"/>
    </location>
</feature>
<comment type="caution">
    <text evidence="7">The sequence shown here is derived from an EMBL/GenBank/DDBJ whole genome shotgun (WGS) entry which is preliminary data.</text>
</comment>
<keyword evidence="2 5" id="KW-0812">Transmembrane</keyword>
<keyword evidence="3 5" id="KW-1133">Transmembrane helix</keyword>
<evidence type="ECO:0000313" key="8">
    <source>
        <dbReference type="Proteomes" id="UP001345691"/>
    </source>
</evidence>
<dbReference type="PANTHER" id="PTHR43341:SF6">
    <property type="entry name" value="AMINO ACID TRANSPORTER (EUROFUNG)"/>
    <property type="match status" value="1"/>
</dbReference>
<dbReference type="Pfam" id="PF00324">
    <property type="entry name" value="AA_permease"/>
    <property type="match status" value="1"/>
</dbReference>
<evidence type="ECO:0000256" key="4">
    <source>
        <dbReference type="ARBA" id="ARBA00023136"/>
    </source>
</evidence>
<dbReference type="Gene3D" id="1.20.1740.10">
    <property type="entry name" value="Amino acid/polyamine transporter I"/>
    <property type="match status" value="1"/>
</dbReference>
<organism evidence="7 8">
    <name type="scientific">Exophiala sideris</name>
    <dbReference type="NCBI Taxonomy" id="1016849"/>
    <lineage>
        <taxon>Eukaryota</taxon>
        <taxon>Fungi</taxon>
        <taxon>Dikarya</taxon>
        <taxon>Ascomycota</taxon>
        <taxon>Pezizomycotina</taxon>
        <taxon>Eurotiomycetes</taxon>
        <taxon>Chaetothyriomycetidae</taxon>
        <taxon>Chaetothyriales</taxon>
        <taxon>Herpotrichiellaceae</taxon>
        <taxon>Exophiala</taxon>
    </lineage>
</organism>
<proteinExistence type="predicted"/>
<feature type="domain" description="Amino acid permease/ SLC12A" evidence="6">
    <location>
        <begin position="1"/>
        <end position="256"/>
    </location>
</feature>
<dbReference type="Proteomes" id="UP001345691">
    <property type="component" value="Unassembled WGS sequence"/>
</dbReference>
<gene>
    <name evidence="7" type="ORF">LTR69_000959</name>
</gene>
<evidence type="ECO:0000256" key="3">
    <source>
        <dbReference type="ARBA" id="ARBA00022989"/>
    </source>
</evidence>
<dbReference type="InterPro" id="IPR004841">
    <property type="entry name" value="AA-permease/SLC12A_dom"/>
</dbReference>
<protein>
    <recommendedName>
        <fullName evidence="6">Amino acid permease/ SLC12A domain-containing protein</fullName>
    </recommendedName>
</protein>
<feature type="transmembrane region" description="Helical" evidence="5">
    <location>
        <begin position="21"/>
        <end position="41"/>
    </location>
</feature>
<keyword evidence="4 5" id="KW-0472">Membrane</keyword>
<feature type="transmembrane region" description="Helical" evidence="5">
    <location>
        <begin position="124"/>
        <end position="144"/>
    </location>
</feature>
<dbReference type="EMBL" id="JAVRRF010000001">
    <property type="protein sequence ID" value="KAK5068838.1"/>
    <property type="molecule type" value="Genomic_DNA"/>
</dbReference>
<reference evidence="7 8" key="1">
    <citation type="submission" date="2023-08" db="EMBL/GenBank/DDBJ databases">
        <title>Black Yeasts Isolated from many extreme environments.</title>
        <authorList>
            <person name="Coleine C."/>
            <person name="Stajich J.E."/>
            <person name="Selbmann L."/>
        </authorList>
    </citation>
    <scope>NUCLEOTIDE SEQUENCE [LARGE SCALE GENOMIC DNA]</scope>
    <source>
        <strain evidence="7 8">CCFEE 6328</strain>
    </source>
</reference>
<feature type="transmembrane region" description="Helical" evidence="5">
    <location>
        <begin position="223"/>
        <end position="244"/>
    </location>
</feature>
<evidence type="ECO:0000313" key="7">
    <source>
        <dbReference type="EMBL" id="KAK5068838.1"/>
    </source>
</evidence>
<comment type="subcellular location">
    <subcellularLocation>
        <location evidence="1">Membrane</location>
        <topology evidence="1">Multi-pass membrane protein</topology>
    </subcellularLocation>
</comment>
<evidence type="ECO:0000256" key="2">
    <source>
        <dbReference type="ARBA" id="ARBA00022692"/>
    </source>
</evidence>
<dbReference type="PANTHER" id="PTHR43341">
    <property type="entry name" value="AMINO ACID PERMEASE"/>
    <property type="match status" value="1"/>
</dbReference>
<feature type="transmembrane region" description="Helical" evidence="5">
    <location>
        <begin position="150"/>
        <end position="171"/>
    </location>
</feature>
<sequence>MVAGEAKHPRKDMSYAFKTMYWRFTVFYLLGAIAVGIVLSADDPNLAAIWDGTGGKSGAGSSPYVIVMSNMHIRELPHLCNFLLCTSIFSAGNSYVYCATRALYGLALNGQAPKFFRQVTRHGIPIWCFLVSIAFSCLSFLQVSNGSGVVLTWLVNIITAAQQLDYIYMCITYLRFKRALEVQGIDRKTLPYVGWHTTFCAWWGLAGCSFVVIMQGYQVFYPALWSVGNFFTWYCMLIVAAVFYPGWKLFKRTKAVKSSEADLVWERPVIDSYEATLVDEKIPFYRDVWRMATGAFSKQHGPSES</sequence>